<gene>
    <name evidence="3" type="ORF">Fcan01_01254</name>
</gene>
<comment type="caution">
    <text evidence="3">The sequence shown here is derived from an EMBL/GenBank/DDBJ whole genome shotgun (WGS) entry which is preliminary data.</text>
</comment>
<accession>A0A226EXF6</accession>
<dbReference type="Pfam" id="PF03067">
    <property type="entry name" value="LPMO_10"/>
    <property type="match status" value="1"/>
</dbReference>
<feature type="signal peptide" evidence="1">
    <location>
        <begin position="1"/>
        <end position="28"/>
    </location>
</feature>
<dbReference type="EMBL" id="LNIX01000001">
    <property type="protein sequence ID" value="OXA61870.1"/>
    <property type="molecule type" value="Genomic_DNA"/>
</dbReference>
<sequence length="218" mass="24031">MSCSLNSRLILCSFLLIQLLTHIRLARGNGRLLEPPSRSSLWRSGEFKQFNPPVNYNDNHLDCGGALVPEDESITCGICGDSFSDPIPRPNEDGGEFSRGIIVRKYTPGQEIPVTVQLTYGQKGSFDFTLCARDGEKDHRDPACYGEHLLKIVPITEAAGKYYNLTVTLPSNVKCKNCVFRWRYRTANNWGECGNGKPGALGCGPQQSFHGCSDISIA</sequence>
<dbReference type="Proteomes" id="UP000198287">
    <property type="component" value="Unassembled WGS sequence"/>
</dbReference>
<keyword evidence="4" id="KW-1185">Reference proteome</keyword>
<proteinExistence type="predicted"/>
<dbReference type="InterPro" id="IPR004302">
    <property type="entry name" value="Cellulose/chitin-bd_N"/>
</dbReference>
<protein>
    <submittedName>
        <fullName evidence="3">Ovochymase-1</fullName>
    </submittedName>
</protein>
<organism evidence="3 4">
    <name type="scientific">Folsomia candida</name>
    <name type="common">Springtail</name>
    <dbReference type="NCBI Taxonomy" id="158441"/>
    <lineage>
        <taxon>Eukaryota</taxon>
        <taxon>Metazoa</taxon>
        <taxon>Ecdysozoa</taxon>
        <taxon>Arthropoda</taxon>
        <taxon>Hexapoda</taxon>
        <taxon>Collembola</taxon>
        <taxon>Entomobryomorpha</taxon>
        <taxon>Isotomoidea</taxon>
        <taxon>Isotomidae</taxon>
        <taxon>Proisotominae</taxon>
        <taxon>Folsomia</taxon>
    </lineage>
</organism>
<reference evidence="3 4" key="1">
    <citation type="submission" date="2015-12" db="EMBL/GenBank/DDBJ databases">
        <title>The genome of Folsomia candida.</title>
        <authorList>
            <person name="Faddeeva A."/>
            <person name="Derks M.F."/>
            <person name="Anvar Y."/>
            <person name="Smit S."/>
            <person name="Van Straalen N."/>
            <person name="Roelofs D."/>
        </authorList>
    </citation>
    <scope>NUCLEOTIDE SEQUENCE [LARGE SCALE GENOMIC DNA]</scope>
    <source>
        <strain evidence="3 4">VU population</strain>
        <tissue evidence="3">Whole body</tissue>
    </source>
</reference>
<evidence type="ECO:0000259" key="2">
    <source>
        <dbReference type="Pfam" id="PF03067"/>
    </source>
</evidence>
<feature type="domain" description="Chitin-binding type-4" evidence="2">
    <location>
        <begin position="30"/>
        <end position="215"/>
    </location>
</feature>
<feature type="chain" id="PRO_5012872555" evidence="1">
    <location>
        <begin position="29"/>
        <end position="218"/>
    </location>
</feature>
<dbReference type="OMA" id="HITANHQ"/>
<evidence type="ECO:0000313" key="4">
    <source>
        <dbReference type="Proteomes" id="UP000198287"/>
    </source>
</evidence>
<dbReference type="AlphaFoldDB" id="A0A226EXF6"/>
<name>A0A226EXF6_FOLCA</name>
<evidence type="ECO:0000313" key="3">
    <source>
        <dbReference type="EMBL" id="OXA61870.1"/>
    </source>
</evidence>
<dbReference type="OrthoDB" id="64893at2759"/>
<evidence type="ECO:0000256" key="1">
    <source>
        <dbReference type="SAM" id="SignalP"/>
    </source>
</evidence>
<keyword evidence="1" id="KW-0732">Signal</keyword>
<dbReference type="STRING" id="158441.A0A226EXF6"/>